<feature type="transmembrane region" description="Helical" evidence="6">
    <location>
        <begin position="40"/>
        <end position="59"/>
    </location>
</feature>
<evidence type="ECO:0000313" key="8">
    <source>
        <dbReference type="Proteomes" id="UP001327560"/>
    </source>
</evidence>
<dbReference type="AlphaFoldDB" id="A0AAQ3KYS6"/>
<dbReference type="PRINTS" id="PR00259">
    <property type="entry name" value="TMFOUR"/>
</dbReference>
<feature type="transmembrane region" description="Helical" evidence="6">
    <location>
        <begin position="182"/>
        <end position="204"/>
    </location>
</feature>
<evidence type="ECO:0000313" key="7">
    <source>
        <dbReference type="EMBL" id="WOL17284.1"/>
    </source>
</evidence>
<dbReference type="PANTHER" id="PTHR32191">
    <property type="entry name" value="TETRASPANIN-8-RELATED"/>
    <property type="match status" value="1"/>
</dbReference>
<sequence length="218" mass="24180">MVRFSNSLIGALLSIPIIPGGIWLSQRASTDCEKFLERPLVALGVFFLLVSLVGFIGACCRNSCLLRLYLVVMFVLIILLFCVTVFAFVVTNKGAGEVVSGPRIQGVPPRRLLRLAPEEGGEGHACNFTYVNGTVWDKPAGYFLPDMPDCKTWQNDPSTLCYDCQSCKAGVLANLKHDWKKVAVVNIFSLIFMVVIYTIGCCAFRNKRDDLHHPRFKG</sequence>
<name>A0AAQ3KYS6_9LILI</name>
<evidence type="ECO:0000256" key="4">
    <source>
        <dbReference type="ARBA" id="ARBA00022989"/>
    </source>
</evidence>
<dbReference type="InterPro" id="IPR018499">
    <property type="entry name" value="Tetraspanin/Peripherin"/>
</dbReference>
<feature type="transmembrane region" description="Helical" evidence="6">
    <location>
        <begin position="66"/>
        <end position="90"/>
    </location>
</feature>
<evidence type="ECO:0000256" key="2">
    <source>
        <dbReference type="ARBA" id="ARBA00006840"/>
    </source>
</evidence>
<keyword evidence="3 6" id="KW-0812">Transmembrane</keyword>
<dbReference type="GO" id="GO:0016020">
    <property type="term" value="C:membrane"/>
    <property type="evidence" value="ECO:0007669"/>
    <property type="project" value="UniProtKB-SubCell"/>
</dbReference>
<dbReference type="InterPro" id="IPR044991">
    <property type="entry name" value="TET_plant"/>
</dbReference>
<evidence type="ECO:0000256" key="3">
    <source>
        <dbReference type="ARBA" id="ARBA00022692"/>
    </source>
</evidence>
<dbReference type="Proteomes" id="UP001327560">
    <property type="component" value="Chromosome 8"/>
</dbReference>
<reference evidence="7 8" key="1">
    <citation type="submission" date="2023-10" db="EMBL/GenBank/DDBJ databases">
        <title>Chromosome-scale genome assembly provides insights into flower coloration mechanisms of Canna indica.</title>
        <authorList>
            <person name="Li C."/>
        </authorList>
    </citation>
    <scope>NUCLEOTIDE SEQUENCE [LARGE SCALE GENOMIC DNA]</scope>
    <source>
        <tissue evidence="7">Flower</tissue>
    </source>
</reference>
<dbReference type="GO" id="GO:0009734">
    <property type="term" value="P:auxin-activated signaling pathway"/>
    <property type="evidence" value="ECO:0007669"/>
    <property type="project" value="InterPro"/>
</dbReference>
<comment type="subcellular location">
    <subcellularLocation>
        <location evidence="1">Membrane</location>
        <topology evidence="1">Multi-pass membrane protein</topology>
    </subcellularLocation>
</comment>
<dbReference type="EMBL" id="CP136897">
    <property type="protein sequence ID" value="WOL17284.1"/>
    <property type="molecule type" value="Genomic_DNA"/>
</dbReference>
<proteinExistence type="inferred from homology"/>
<protein>
    <submittedName>
        <fullName evidence="7">Tetraspanin-7-like</fullName>
    </submittedName>
</protein>
<evidence type="ECO:0000256" key="6">
    <source>
        <dbReference type="SAM" id="Phobius"/>
    </source>
</evidence>
<evidence type="ECO:0000256" key="5">
    <source>
        <dbReference type="ARBA" id="ARBA00023136"/>
    </source>
</evidence>
<organism evidence="7 8">
    <name type="scientific">Canna indica</name>
    <name type="common">Indian-shot</name>
    <dbReference type="NCBI Taxonomy" id="4628"/>
    <lineage>
        <taxon>Eukaryota</taxon>
        <taxon>Viridiplantae</taxon>
        <taxon>Streptophyta</taxon>
        <taxon>Embryophyta</taxon>
        <taxon>Tracheophyta</taxon>
        <taxon>Spermatophyta</taxon>
        <taxon>Magnoliopsida</taxon>
        <taxon>Liliopsida</taxon>
        <taxon>Zingiberales</taxon>
        <taxon>Cannaceae</taxon>
        <taxon>Canna</taxon>
    </lineage>
</organism>
<dbReference type="Pfam" id="PF00335">
    <property type="entry name" value="Tetraspanin"/>
    <property type="match status" value="1"/>
</dbReference>
<keyword evidence="4 6" id="KW-1133">Transmembrane helix</keyword>
<keyword evidence="5 6" id="KW-0472">Membrane</keyword>
<comment type="similarity">
    <text evidence="2">Belongs to the tetraspanin (TM4SF) family.</text>
</comment>
<accession>A0AAQ3KYS6</accession>
<keyword evidence="8" id="KW-1185">Reference proteome</keyword>
<gene>
    <name evidence="7" type="ORF">Cni_G26075</name>
</gene>
<evidence type="ECO:0000256" key="1">
    <source>
        <dbReference type="ARBA" id="ARBA00004141"/>
    </source>
</evidence>